<evidence type="ECO:0000256" key="1">
    <source>
        <dbReference type="SAM" id="SignalP"/>
    </source>
</evidence>
<protein>
    <submittedName>
        <fullName evidence="2">Uncharacterized protein</fullName>
    </submittedName>
</protein>
<evidence type="ECO:0000313" key="3">
    <source>
        <dbReference type="Proteomes" id="UP000334990"/>
    </source>
</evidence>
<keyword evidence="3" id="KW-1185">Reference proteome</keyword>
<comment type="caution">
    <text evidence="2">The sequence shown here is derived from an EMBL/GenBank/DDBJ whole genome shotgun (WGS) entry which is preliminary data.</text>
</comment>
<gene>
    <name evidence="2" type="ORF">Acor_72940</name>
</gene>
<dbReference type="EMBL" id="BLAD01000095">
    <property type="protein sequence ID" value="GES05226.1"/>
    <property type="molecule type" value="Genomic_DNA"/>
</dbReference>
<sequence>MITVRKLITATLAAGTLLLAAGTPAFSATYAHSHAASAAWCKKKQPSGKYYYAHKKHWDCVSPGAYCAKSQYNDYGYSMRAAAHTKRYKCVRYPSNTWRWKPVNA</sequence>
<keyword evidence="1" id="KW-0732">Signal</keyword>
<feature type="chain" id="PRO_5024412428" evidence="1">
    <location>
        <begin position="28"/>
        <end position="105"/>
    </location>
</feature>
<reference evidence="2 3" key="1">
    <citation type="submission" date="2019-10" db="EMBL/GenBank/DDBJ databases">
        <title>Whole genome shotgun sequence of Acrocarpospora corrugata NBRC 13972.</title>
        <authorList>
            <person name="Ichikawa N."/>
            <person name="Kimura A."/>
            <person name="Kitahashi Y."/>
            <person name="Komaki H."/>
            <person name="Oguchi A."/>
        </authorList>
    </citation>
    <scope>NUCLEOTIDE SEQUENCE [LARGE SCALE GENOMIC DNA]</scope>
    <source>
        <strain evidence="2 3">NBRC 13972</strain>
    </source>
</reference>
<dbReference type="AlphaFoldDB" id="A0A5M3W8R8"/>
<accession>A0A5M3W8R8</accession>
<feature type="signal peptide" evidence="1">
    <location>
        <begin position="1"/>
        <end position="27"/>
    </location>
</feature>
<proteinExistence type="predicted"/>
<organism evidence="2 3">
    <name type="scientific">Acrocarpospora corrugata</name>
    <dbReference type="NCBI Taxonomy" id="35763"/>
    <lineage>
        <taxon>Bacteria</taxon>
        <taxon>Bacillati</taxon>
        <taxon>Actinomycetota</taxon>
        <taxon>Actinomycetes</taxon>
        <taxon>Streptosporangiales</taxon>
        <taxon>Streptosporangiaceae</taxon>
        <taxon>Acrocarpospora</taxon>
    </lineage>
</organism>
<name>A0A5M3W8R8_9ACTN</name>
<dbReference type="Proteomes" id="UP000334990">
    <property type="component" value="Unassembled WGS sequence"/>
</dbReference>
<evidence type="ECO:0000313" key="2">
    <source>
        <dbReference type="EMBL" id="GES05226.1"/>
    </source>
</evidence>